<evidence type="ECO:0000256" key="1">
    <source>
        <dbReference type="ARBA" id="ARBA00009998"/>
    </source>
</evidence>
<evidence type="ECO:0000256" key="7">
    <source>
        <dbReference type="SAM" id="Coils"/>
    </source>
</evidence>
<dbReference type="EMBL" id="CP021886">
    <property type="protein sequence ID" value="AWI33628.1"/>
    <property type="molecule type" value="Genomic_DNA"/>
</dbReference>
<gene>
    <name evidence="8" type="primary">xseB</name>
    <name evidence="8" type="ORF">CDV25_01770</name>
</gene>
<dbReference type="AlphaFoldDB" id="A0A2U8FC89"/>
<dbReference type="SUPFAM" id="SSF116842">
    <property type="entry name" value="XseB-like"/>
    <property type="match status" value="1"/>
</dbReference>
<protein>
    <recommendedName>
        <fullName evidence="6">Exodeoxyribonuclease VII small subunit</fullName>
        <ecNumber evidence="6">3.1.11.6</ecNumber>
    </recommendedName>
</protein>
<dbReference type="Proteomes" id="UP000244890">
    <property type="component" value="Chromosome"/>
</dbReference>
<accession>A0A2U8FC89</accession>
<evidence type="ECO:0000313" key="9">
    <source>
        <dbReference type="Proteomes" id="UP000244890"/>
    </source>
</evidence>
<comment type="similarity">
    <text evidence="1">Belongs to the XseB family.</text>
</comment>
<dbReference type="GO" id="GO:0006308">
    <property type="term" value="P:DNA catabolic process"/>
    <property type="evidence" value="ECO:0007669"/>
    <property type="project" value="UniProtKB-UniRule"/>
</dbReference>
<evidence type="ECO:0000256" key="3">
    <source>
        <dbReference type="ARBA" id="ARBA00022722"/>
    </source>
</evidence>
<proteinExistence type="inferred from homology"/>
<reference evidence="8 9" key="1">
    <citation type="submission" date="2017-06" db="EMBL/GenBank/DDBJ databases">
        <title>Complete genome of Helicobacter apodemus.</title>
        <authorList>
            <person name="Cho S."/>
        </authorList>
    </citation>
    <scope>NUCLEOTIDE SEQUENCE [LARGE SCALE GENOMIC DNA]</scope>
    <source>
        <strain evidence="9">SNUVETPUB-15-01</strain>
    </source>
</reference>
<keyword evidence="3" id="KW-0540">Nuclease</keyword>
<keyword evidence="5" id="KW-0269">Exonuclease</keyword>
<dbReference type="GO" id="GO:0008855">
    <property type="term" value="F:exodeoxyribonuclease VII activity"/>
    <property type="evidence" value="ECO:0007669"/>
    <property type="project" value="UniProtKB-UniRule"/>
</dbReference>
<dbReference type="Gene3D" id="1.10.287.1040">
    <property type="entry name" value="Exonuclease VII, small subunit"/>
    <property type="match status" value="1"/>
</dbReference>
<sequence>MNKNKKNDNIKSDSFEDHLMIVQQYIEKLGDENITLHQSMEFYKEGMQTLKKAQKMLEDAKIRCQELKAQFDEQVDKKEV</sequence>
<dbReference type="OrthoDB" id="5373158at2"/>
<dbReference type="GO" id="GO:0009318">
    <property type="term" value="C:exodeoxyribonuclease VII complex"/>
    <property type="evidence" value="ECO:0007669"/>
    <property type="project" value="UniProtKB-UniRule"/>
</dbReference>
<dbReference type="RefSeq" id="WP_108910519.1">
    <property type="nucleotide sequence ID" value="NZ_CP021886.1"/>
</dbReference>
<evidence type="ECO:0000256" key="2">
    <source>
        <dbReference type="ARBA" id="ARBA00022490"/>
    </source>
</evidence>
<dbReference type="EC" id="3.1.11.6" evidence="6"/>
<keyword evidence="7" id="KW-0175">Coiled coil</keyword>
<evidence type="ECO:0000256" key="6">
    <source>
        <dbReference type="NCBIfam" id="TIGR01280"/>
    </source>
</evidence>
<keyword evidence="4" id="KW-0378">Hydrolase</keyword>
<dbReference type="KEGG" id="had:CDV25_01770"/>
<name>A0A2U8FC89_9HELI</name>
<evidence type="ECO:0000313" key="8">
    <source>
        <dbReference type="EMBL" id="AWI33628.1"/>
    </source>
</evidence>
<dbReference type="NCBIfam" id="TIGR01280">
    <property type="entry name" value="xseB"/>
    <property type="match status" value="1"/>
</dbReference>
<dbReference type="InterPro" id="IPR037004">
    <property type="entry name" value="Exonuc_VII_ssu_sf"/>
</dbReference>
<organism evidence="8 9">
    <name type="scientific">Helicobacter apodemus</name>
    <dbReference type="NCBI Taxonomy" id="135569"/>
    <lineage>
        <taxon>Bacteria</taxon>
        <taxon>Pseudomonadati</taxon>
        <taxon>Campylobacterota</taxon>
        <taxon>Epsilonproteobacteria</taxon>
        <taxon>Campylobacterales</taxon>
        <taxon>Helicobacteraceae</taxon>
        <taxon>Helicobacter</taxon>
    </lineage>
</organism>
<dbReference type="Pfam" id="PF02609">
    <property type="entry name" value="Exonuc_VII_S"/>
    <property type="match status" value="1"/>
</dbReference>
<evidence type="ECO:0000256" key="5">
    <source>
        <dbReference type="ARBA" id="ARBA00022839"/>
    </source>
</evidence>
<dbReference type="InterPro" id="IPR003761">
    <property type="entry name" value="Exonuc_VII_S"/>
</dbReference>
<keyword evidence="2" id="KW-0963">Cytoplasm</keyword>
<feature type="coiled-coil region" evidence="7">
    <location>
        <begin position="43"/>
        <end position="77"/>
    </location>
</feature>
<evidence type="ECO:0000256" key="4">
    <source>
        <dbReference type="ARBA" id="ARBA00022801"/>
    </source>
</evidence>